<dbReference type="PROSITE" id="PS00041">
    <property type="entry name" value="HTH_ARAC_FAMILY_1"/>
    <property type="match status" value="1"/>
</dbReference>
<name>I0ICR2_PHYMF</name>
<dbReference type="SUPFAM" id="SSF51215">
    <property type="entry name" value="Regulatory protein AraC"/>
    <property type="match status" value="1"/>
</dbReference>
<dbReference type="SMART" id="SM00342">
    <property type="entry name" value="HTH_ARAC"/>
    <property type="match status" value="1"/>
</dbReference>
<keyword evidence="4" id="KW-0804">Transcription</keyword>
<keyword evidence="3" id="KW-0010">Activator</keyword>
<dbReference type="PROSITE" id="PS01124">
    <property type="entry name" value="HTH_ARAC_FAMILY_2"/>
    <property type="match status" value="1"/>
</dbReference>
<keyword evidence="2" id="KW-0238">DNA-binding</keyword>
<dbReference type="InterPro" id="IPR050204">
    <property type="entry name" value="AraC_XylS_family_regulators"/>
</dbReference>
<dbReference type="AlphaFoldDB" id="I0ICR2"/>
<dbReference type="Pfam" id="PF02311">
    <property type="entry name" value="AraC_binding"/>
    <property type="match status" value="1"/>
</dbReference>
<dbReference type="Proteomes" id="UP000007881">
    <property type="component" value="Chromosome"/>
</dbReference>
<dbReference type="Pfam" id="PF12833">
    <property type="entry name" value="HTH_18"/>
    <property type="match status" value="1"/>
</dbReference>
<evidence type="ECO:0000313" key="7">
    <source>
        <dbReference type="EMBL" id="BAM03050.1"/>
    </source>
</evidence>
<feature type="region of interest" description="Disordered" evidence="5">
    <location>
        <begin position="271"/>
        <end position="310"/>
    </location>
</feature>
<dbReference type="KEGG" id="phm:PSMK_08910"/>
<dbReference type="PANTHER" id="PTHR46796:SF7">
    <property type="entry name" value="ARAC FAMILY TRANSCRIPTIONAL REGULATOR"/>
    <property type="match status" value="1"/>
</dbReference>
<proteinExistence type="predicted"/>
<dbReference type="eggNOG" id="COG2207">
    <property type="taxonomic scope" value="Bacteria"/>
</dbReference>
<evidence type="ECO:0000256" key="4">
    <source>
        <dbReference type="ARBA" id="ARBA00023163"/>
    </source>
</evidence>
<evidence type="ECO:0000256" key="5">
    <source>
        <dbReference type="SAM" id="MobiDB-lite"/>
    </source>
</evidence>
<dbReference type="Gene3D" id="2.60.120.280">
    <property type="entry name" value="Regulatory protein AraC"/>
    <property type="match status" value="1"/>
</dbReference>
<keyword evidence="8" id="KW-1185">Reference proteome</keyword>
<dbReference type="InterPro" id="IPR037923">
    <property type="entry name" value="HTH-like"/>
</dbReference>
<dbReference type="STRING" id="1142394.PSMK_08910"/>
<gene>
    <name evidence="7" type="ordered locus">PSMK_08910</name>
</gene>
<feature type="domain" description="HTH araC/xylS-type" evidence="6">
    <location>
        <begin position="182"/>
        <end position="280"/>
    </location>
</feature>
<evidence type="ECO:0000256" key="3">
    <source>
        <dbReference type="ARBA" id="ARBA00023159"/>
    </source>
</evidence>
<dbReference type="Gene3D" id="1.10.10.60">
    <property type="entry name" value="Homeodomain-like"/>
    <property type="match status" value="2"/>
</dbReference>
<dbReference type="InterPro" id="IPR009057">
    <property type="entry name" value="Homeodomain-like_sf"/>
</dbReference>
<reference evidence="7 8" key="1">
    <citation type="submission" date="2012-02" db="EMBL/GenBank/DDBJ databases">
        <title>Complete genome sequence of Phycisphaera mikurensis NBRC 102666.</title>
        <authorList>
            <person name="Ankai A."/>
            <person name="Hosoyama A."/>
            <person name="Terui Y."/>
            <person name="Sekine M."/>
            <person name="Fukai R."/>
            <person name="Kato Y."/>
            <person name="Nakamura S."/>
            <person name="Yamada-Narita S."/>
            <person name="Kawakoshi A."/>
            <person name="Fukunaga Y."/>
            <person name="Yamazaki S."/>
            <person name="Fujita N."/>
        </authorList>
    </citation>
    <scope>NUCLEOTIDE SEQUENCE [LARGE SCALE GENOMIC DNA]</scope>
    <source>
        <strain evidence="8">NBRC 102666 / KCTC 22515 / FYK2301M01</strain>
    </source>
</reference>
<keyword evidence="1" id="KW-0805">Transcription regulation</keyword>
<dbReference type="PANTHER" id="PTHR46796">
    <property type="entry name" value="HTH-TYPE TRANSCRIPTIONAL ACTIVATOR RHAS-RELATED"/>
    <property type="match status" value="1"/>
</dbReference>
<dbReference type="GO" id="GO:0043565">
    <property type="term" value="F:sequence-specific DNA binding"/>
    <property type="evidence" value="ECO:0007669"/>
    <property type="project" value="InterPro"/>
</dbReference>
<dbReference type="EMBL" id="AP012338">
    <property type="protein sequence ID" value="BAM03050.1"/>
    <property type="molecule type" value="Genomic_DNA"/>
</dbReference>
<sequence length="310" mass="33826">MYDPAAVRRPETPAPDTRTLVCGHDRRGPAYRSRRSAGTGDHLLIFTAAGAGELRHAAGRTRQTAGEVALYRPGTPQDYRTDPRTGAGPASWELLWAHVRPPASWARLLRWPEEAPGLARLRPEPHTAGAAEASLRAMVAHSRTAHAFRLERAMNALEAALLHLVDALPPGPAHPRVDDRLRAVLDLLHARFAEPWTNEALARQAKLSTSRFAHLFREQLGTTPQRYLEAQRIGRAKELLERSGTTIARVAAEVGFDDPLYFSRRFAKHAGASPRAWQAKPEARPDASPAAPPRGRHAASGGDAAVPPLP</sequence>
<dbReference type="InterPro" id="IPR018062">
    <property type="entry name" value="HTH_AraC-typ_CS"/>
</dbReference>
<evidence type="ECO:0000313" key="8">
    <source>
        <dbReference type="Proteomes" id="UP000007881"/>
    </source>
</evidence>
<dbReference type="InterPro" id="IPR018060">
    <property type="entry name" value="HTH_AraC"/>
</dbReference>
<dbReference type="OrthoDB" id="9803764at2"/>
<dbReference type="SUPFAM" id="SSF46689">
    <property type="entry name" value="Homeodomain-like"/>
    <property type="match status" value="2"/>
</dbReference>
<evidence type="ECO:0000256" key="2">
    <source>
        <dbReference type="ARBA" id="ARBA00023125"/>
    </source>
</evidence>
<dbReference type="HOGENOM" id="CLU_000445_88_6_0"/>
<accession>I0ICR2</accession>
<protein>
    <submittedName>
        <fullName evidence="7">AraC family transcriptional regulator</fullName>
    </submittedName>
</protein>
<dbReference type="GO" id="GO:0003700">
    <property type="term" value="F:DNA-binding transcription factor activity"/>
    <property type="evidence" value="ECO:0007669"/>
    <property type="project" value="InterPro"/>
</dbReference>
<evidence type="ECO:0000256" key="1">
    <source>
        <dbReference type="ARBA" id="ARBA00023015"/>
    </source>
</evidence>
<dbReference type="InterPro" id="IPR003313">
    <property type="entry name" value="AraC-bd"/>
</dbReference>
<organism evidence="7 8">
    <name type="scientific">Phycisphaera mikurensis (strain NBRC 102666 / KCTC 22515 / FYK2301M01)</name>
    <dbReference type="NCBI Taxonomy" id="1142394"/>
    <lineage>
        <taxon>Bacteria</taxon>
        <taxon>Pseudomonadati</taxon>
        <taxon>Planctomycetota</taxon>
        <taxon>Phycisphaerae</taxon>
        <taxon>Phycisphaerales</taxon>
        <taxon>Phycisphaeraceae</taxon>
        <taxon>Phycisphaera</taxon>
    </lineage>
</organism>
<evidence type="ECO:0000259" key="6">
    <source>
        <dbReference type="PROSITE" id="PS01124"/>
    </source>
</evidence>